<feature type="transmembrane region" description="Helical" evidence="1">
    <location>
        <begin position="47"/>
        <end position="71"/>
    </location>
</feature>
<evidence type="ECO:0000313" key="2">
    <source>
        <dbReference type="EMBL" id="AFK83954.1"/>
    </source>
</evidence>
<dbReference type="RefSeq" id="YP_010797142.1">
    <property type="nucleotide sequence ID" value="NC_076129.1"/>
</dbReference>
<sequence>MYIQDEPSFLEIASPSDDSTFRNVSYTTYGVEHGIKERLVPKSVDKLVVHIVVISGLMFLSVLLGYAIYVLTRKHRDKTSPSSERQDAREK</sequence>
<reference evidence="2 3" key="1">
    <citation type="journal article" date="2012" name="J. Virol.">
        <title>A Novel Bat Herpesvirus Encodes Homologues of Major Histocompatibility Complex Classes I and II, C-Type Lectin, and a Unique Family of Immune-Related Genes.</title>
        <authorList>
            <person name="Zhang H."/>
            <person name="Todd S."/>
            <person name="Tachedjian M."/>
            <person name="Barr J.A."/>
            <person name="Luo M."/>
            <person name="Yu M."/>
            <person name="Marsh G.A."/>
            <person name="Crameri G."/>
            <person name="Wang L.F."/>
        </authorList>
    </citation>
    <scope>NUCLEOTIDE SEQUENCE [LARGE SCALE GENOMIC DNA]</scope>
    <source>
        <strain evidence="2">B7D8</strain>
    </source>
</reference>
<protein>
    <submittedName>
        <fullName evidence="2">B120</fullName>
    </submittedName>
</protein>
<evidence type="ECO:0000256" key="1">
    <source>
        <dbReference type="SAM" id="Phobius"/>
    </source>
</evidence>
<dbReference type="KEGG" id="vg:80534845"/>
<keyword evidence="1" id="KW-1133">Transmembrane helix</keyword>
<proteinExistence type="predicted"/>
<accession>I3VQB0</accession>
<keyword evidence="1" id="KW-0472">Membrane</keyword>
<dbReference type="Proteomes" id="UP000103899">
    <property type="component" value="Segment"/>
</dbReference>
<dbReference type="EMBL" id="JQ805139">
    <property type="protein sequence ID" value="AFK83954.1"/>
    <property type="molecule type" value="Genomic_DNA"/>
</dbReference>
<keyword evidence="1" id="KW-0812">Transmembrane</keyword>
<name>I3VQB0_9BETA</name>
<evidence type="ECO:0000313" key="3">
    <source>
        <dbReference type="Proteomes" id="UP000103899"/>
    </source>
</evidence>
<organism evidence="2 3">
    <name type="scientific">miniopterid betaherpesvirus 1</name>
    <dbReference type="NCBI Taxonomy" id="3070189"/>
    <lineage>
        <taxon>Viruses</taxon>
        <taxon>Duplodnaviria</taxon>
        <taxon>Heunggongvirae</taxon>
        <taxon>Peploviricota</taxon>
        <taxon>Herviviricetes</taxon>
        <taxon>Herpesvirales</taxon>
        <taxon>Orthoherpesviridae</taxon>
        <taxon>Betaherpesvirinae</taxon>
        <taxon>Quwivirus</taxon>
        <taxon>Quwivirus miniopteridbeta1</taxon>
    </lineage>
</organism>
<keyword evidence="3" id="KW-1185">Reference proteome</keyword>
<dbReference type="GeneID" id="80534845"/>